<keyword evidence="3" id="KW-0964">Secreted</keyword>
<evidence type="ECO:0000259" key="18">
    <source>
        <dbReference type="PROSITE" id="PS52012"/>
    </source>
</evidence>
<evidence type="ECO:0000256" key="7">
    <source>
        <dbReference type="ARBA" id="ARBA00023002"/>
    </source>
</evidence>
<evidence type="ECO:0000256" key="2">
    <source>
        <dbReference type="ARBA" id="ARBA00004613"/>
    </source>
</evidence>
<gene>
    <name evidence="19" type="ORF">L227DRAFT_636156</name>
</gene>
<organism evidence="19 20">
    <name type="scientific">Lentinus tigrinus ALCF2SS1-6</name>
    <dbReference type="NCBI Taxonomy" id="1328759"/>
    <lineage>
        <taxon>Eukaryota</taxon>
        <taxon>Fungi</taxon>
        <taxon>Dikarya</taxon>
        <taxon>Basidiomycota</taxon>
        <taxon>Agaricomycotina</taxon>
        <taxon>Agaricomycetes</taxon>
        <taxon>Polyporales</taxon>
        <taxon>Polyporaceae</taxon>
        <taxon>Lentinus</taxon>
    </lineage>
</organism>
<dbReference type="Gene3D" id="2.70.50.70">
    <property type="match status" value="1"/>
</dbReference>
<feature type="region of interest" description="Disordered" evidence="16">
    <location>
        <begin position="238"/>
        <end position="267"/>
    </location>
</feature>
<dbReference type="OrthoDB" id="4849160at2759"/>
<keyword evidence="5 17" id="KW-0732">Signal</keyword>
<dbReference type="GO" id="GO:0030245">
    <property type="term" value="P:cellulose catabolic process"/>
    <property type="evidence" value="ECO:0007669"/>
    <property type="project" value="UniProtKB-KW"/>
</dbReference>
<evidence type="ECO:0000256" key="3">
    <source>
        <dbReference type="ARBA" id="ARBA00022525"/>
    </source>
</evidence>
<proteinExistence type="inferred from homology"/>
<feature type="chain" id="PRO_5022733182" description="lytic cellulose monooxygenase (C4-dehydrogenating)" evidence="17">
    <location>
        <begin position="24"/>
        <end position="364"/>
    </location>
</feature>
<keyword evidence="8" id="KW-0186">Copper</keyword>
<evidence type="ECO:0000313" key="19">
    <source>
        <dbReference type="EMBL" id="RPD55980.1"/>
    </source>
</evidence>
<protein>
    <recommendedName>
        <fullName evidence="15">lytic cellulose monooxygenase (C4-dehydrogenating)</fullName>
        <ecNumber evidence="15">1.14.99.56</ecNumber>
    </recommendedName>
</protein>
<dbReference type="GO" id="GO:0005576">
    <property type="term" value="C:extracellular region"/>
    <property type="evidence" value="ECO:0007669"/>
    <property type="project" value="UniProtKB-SubCell"/>
</dbReference>
<dbReference type="PANTHER" id="PTHR33353:SF10">
    <property type="entry name" value="ENDO-BETA-1,4-GLUCANASE D"/>
    <property type="match status" value="1"/>
</dbReference>
<dbReference type="STRING" id="1328759.A0A5C2RY56"/>
<keyword evidence="12" id="KW-0624">Polysaccharide degradation</keyword>
<dbReference type="InterPro" id="IPR049892">
    <property type="entry name" value="AA9"/>
</dbReference>
<feature type="signal peptide" evidence="17">
    <location>
        <begin position="1"/>
        <end position="23"/>
    </location>
</feature>
<reference evidence="19" key="1">
    <citation type="journal article" date="2018" name="Genome Biol. Evol.">
        <title>Genomics and development of Lentinus tigrinus, a white-rot wood-decaying mushroom with dimorphic fruiting bodies.</title>
        <authorList>
            <person name="Wu B."/>
            <person name="Xu Z."/>
            <person name="Knudson A."/>
            <person name="Carlson A."/>
            <person name="Chen N."/>
            <person name="Kovaka S."/>
            <person name="LaButti K."/>
            <person name="Lipzen A."/>
            <person name="Pennachio C."/>
            <person name="Riley R."/>
            <person name="Schakwitz W."/>
            <person name="Umezawa K."/>
            <person name="Ohm R.A."/>
            <person name="Grigoriev I.V."/>
            <person name="Nagy L.G."/>
            <person name="Gibbons J."/>
            <person name="Hibbett D."/>
        </authorList>
    </citation>
    <scope>NUCLEOTIDE SEQUENCE [LARGE SCALE GENOMIC DNA]</scope>
    <source>
        <strain evidence="19">ALCF2SS1-6</strain>
    </source>
</reference>
<evidence type="ECO:0000256" key="6">
    <source>
        <dbReference type="ARBA" id="ARBA00023001"/>
    </source>
</evidence>
<dbReference type="Pfam" id="PF03443">
    <property type="entry name" value="AA9"/>
    <property type="match status" value="1"/>
</dbReference>
<evidence type="ECO:0000256" key="9">
    <source>
        <dbReference type="ARBA" id="ARBA00023033"/>
    </source>
</evidence>
<dbReference type="InterPro" id="IPR005103">
    <property type="entry name" value="AA9_LPMO"/>
</dbReference>
<keyword evidence="20" id="KW-1185">Reference proteome</keyword>
<dbReference type="EMBL" id="ML122291">
    <property type="protein sequence ID" value="RPD55980.1"/>
    <property type="molecule type" value="Genomic_DNA"/>
</dbReference>
<dbReference type="GO" id="GO:0004497">
    <property type="term" value="F:monooxygenase activity"/>
    <property type="evidence" value="ECO:0007669"/>
    <property type="project" value="UniProtKB-KW"/>
</dbReference>
<dbReference type="PANTHER" id="PTHR33353">
    <property type="entry name" value="PUTATIVE (AFU_ORTHOLOGUE AFUA_1G12560)-RELATED"/>
    <property type="match status" value="1"/>
</dbReference>
<evidence type="ECO:0000256" key="16">
    <source>
        <dbReference type="SAM" id="MobiDB-lite"/>
    </source>
</evidence>
<sequence>MFVPSSLLAAFLLAFAITPAVNAHGFIKQWGVKGQTLEKAQKTDLMGSSFRAVASNTGWIGSQFVDSQAIAWGASDTPFGKVTAPGGTFFATQGAGKQVSVSSGQSVQLVVSGNPGEGWPHPRGHIMTYLAQWKFFKIQEEKDGIQNTLKPAYDKGVDGNRYNVAIPEGVPAGNYIMRFELLAFGQSSQAEGGQDQYYPFCGQLTVGGSSTGNAADKFATVSFPGAYKKGNIDQSTTPGPAVFATLDGSSTSSSTGSNDTGSSTSSGSGAITLAPSAPACASMCLNIKISQQSSLATQCAERDGACLCAATSTFVAAYNNCAADNCPVGGLAAAKSAFSDACSALSGARRRDGRMVRVRGVLSS</sequence>
<accession>A0A5C2RY56</accession>
<evidence type="ECO:0000256" key="17">
    <source>
        <dbReference type="SAM" id="SignalP"/>
    </source>
</evidence>
<evidence type="ECO:0000256" key="15">
    <source>
        <dbReference type="ARBA" id="ARBA00047174"/>
    </source>
</evidence>
<dbReference type="Proteomes" id="UP000313359">
    <property type="component" value="Unassembled WGS sequence"/>
</dbReference>
<feature type="compositionally biased region" description="Low complexity" evidence="16">
    <location>
        <begin position="248"/>
        <end position="267"/>
    </location>
</feature>
<dbReference type="InterPro" id="IPR008427">
    <property type="entry name" value="Extracellular_membr_CFEM_dom"/>
</dbReference>
<keyword evidence="6" id="KW-0136">Cellulose degradation</keyword>
<comment type="similarity">
    <text evidence="13">Belongs to the polysaccharide monooxygenase AA9 family.</text>
</comment>
<evidence type="ECO:0000256" key="8">
    <source>
        <dbReference type="ARBA" id="ARBA00023008"/>
    </source>
</evidence>
<keyword evidence="10" id="KW-1015">Disulfide bond</keyword>
<keyword evidence="11" id="KW-0119">Carbohydrate metabolism</keyword>
<dbReference type="PROSITE" id="PS52012">
    <property type="entry name" value="CFEM"/>
    <property type="match status" value="1"/>
</dbReference>
<evidence type="ECO:0000256" key="13">
    <source>
        <dbReference type="ARBA" id="ARBA00044502"/>
    </source>
</evidence>
<comment type="subcellular location">
    <subcellularLocation>
        <location evidence="2">Secreted</location>
    </subcellularLocation>
</comment>
<dbReference type="EC" id="1.14.99.56" evidence="15"/>
<evidence type="ECO:0000256" key="1">
    <source>
        <dbReference type="ARBA" id="ARBA00001973"/>
    </source>
</evidence>
<evidence type="ECO:0000313" key="20">
    <source>
        <dbReference type="Proteomes" id="UP000313359"/>
    </source>
</evidence>
<comment type="catalytic activity">
    <reaction evidence="14">
        <text>[(1-&gt;4)-beta-D-glucosyl]n+m + reduced acceptor + O2 = 4-dehydro-beta-D-glucosyl-[(1-&gt;4)-beta-D-glucosyl]n-1 + [(1-&gt;4)-beta-D-glucosyl]m + acceptor + H2O.</text>
        <dbReference type="EC" id="1.14.99.56"/>
    </reaction>
</comment>
<evidence type="ECO:0000256" key="12">
    <source>
        <dbReference type="ARBA" id="ARBA00023326"/>
    </source>
</evidence>
<feature type="domain" description="CFEM" evidence="18">
    <location>
        <begin position="252"/>
        <end position="364"/>
    </location>
</feature>
<dbReference type="Pfam" id="PF05730">
    <property type="entry name" value="CFEM"/>
    <property type="match status" value="1"/>
</dbReference>
<evidence type="ECO:0000256" key="11">
    <source>
        <dbReference type="ARBA" id="ARBA00023277"/>
    </source>
</evidence>
<evidence type="ECO:0000256" key="14">
    <source>
        <dbReference type="ARBA" id="ARBA00045077"/>
    </source>
</evidence>
<dbReference type="AlphaFoldDB" id="A0A5C2RY56"/>
<name>A0A5C2RY56_9APHY</name>
<keyword evidence="9" id="KW-0503">Monooxygenase</keyword>
<dbReference type="GO" id="GO:0046872">
    <property type="term" value="F:metal ion binding"/>
    <property type="evidence" value="ECO:0007669"/>
    <property type="project" value="UniProtKB-KW"/>
</dbReference>
<evidence type="ECO:0000256" key="10">
    <source>
        <dbReference type="ARBA" id="ARBA00023157"/>
    </source>
</evidence>
<keyword evidence="7" id="KW-0560">Oxidoreductase</keyword>
<evidence type="ECO:0000256" key="4">
    <source>
        <dbReference type="ARBA" id="ARBA00022723"/>
    </source>
</evidence>
<evidence type="ECO:0000256" key="5">
    <source>
        <dbReference type="ARBA" id="ARBA00022729"/>
    </source>
</evidence>
<comment type="cofactor">
    <cofactor evidence="1">
        <name>Cu(2+)</name>
        <dbReference type="ChEBI" id="CHEBI:29036"/>
    </cofactor>
</comment>
<keyword evidence="4" id="KW-0479">Metal-binding</keyword>